<dbReference type="AlphaFoldDB" id="A0AAW0QPJ4"/>
<evidence type="ECO:0000313" key="16">
    <source>
        <dbReference type="EMBL" id="KAK8113700.1"/>
    </source>
</evidence>
<evidence type="ECO:0000256" key="11">
    <source>
        <dbReference type="ARBA" id="ARBA00023221"/>
    </source>
</evidence>
<dbReference type="EMBL" id="JAQQWP010000006">
    <property type="protein sequence ID" value="KAK8113700.1"/>
    <property type="molecule type" value="Genomic_DNA"/>
</dbReference>
<evidence type="ECO:0000256" key="1">
    <source>
        <dbReference type="ARBA" id="ARBA00004141"/>
    </source>
</evidence>
<keyword evidence="17" id="KW-1185">Reference proteome</keyword>
<keyword evidence="9 13" id="KW-0472">Membrane</keyword>
<dbReference type="PANTHER" id="PTHR14207">
    <property type="entry name" value="STEROL ISOMERASE"/>
    <property type="match status" value="1"/>
</dbReference>
<protein>
    <submittedName>
        <fullName evidence="16">Emopamil binding protein</fullName>
    </submittedName>
</protein>
<dbReference type="GO" id="GO:0000247">
    <property type="term" value="F:C-8 sterol isomerase activity"/>
    <property type="evidence" value="ECO:0007669"/>
    <property type="project" value="TreeGrafter"/>
</dbReference>
<keyword evidence="7" id="KW-0756">Sterol biosynthesis</keyword>
<name>A0AAW0QPJ4_9PEZI</name>
<dbReference type="GO" id="GO:0005783">
    <property type="term" value="C:endoplasmic reticulum"/>
    <property type="evidence" value="ECO:0007669"/>
    <property type="project" value="TreeGrafter"/>
</dbReference>
<feature type="transmembrane region" description="Helical" evidence="14">
    <location>
        <begin position="203"/>
        <end position="223"/>
    </location>
</feature>
<dbReference type="InterPro" id="IPR007905">
    <property type="entry name" value="EBP"/>
</dbReference>
<keyword evidence="10" id="KW-1207">Sterol metabolism</keyword>
<evidence type="ECO:0000256" key="3">
    <source>
        <dbReference type="ARBA" id="ARBA00022516"/>
    </source>
</evidence>
<feature type="transmembrane region" description="Helical" evidence="14">
    <location>
        <begin position="164"/>
        <end position="183"/>
    </location>
</feature>
<keyword evidence="12" id="KW-0413">Isomerase</keyword>
<evidence type="ECO:0000256" key="10">
    <source>
        <dbReference type="ARBA" id="ARBA00023166"/>
    </source>
</evidence>
<dbReference type="Pfam" id="PF05241">
    <property type="entry name" value="EBP"/>
    <property type="match status" value="1"/>
</dbReference>
<dbReference type="PANTHER" id="PTHR14207:SF0">
    <property type="entry name" value="3-BETA-HYDROXYSTEROID-DELTA(8),DELTA(7)-ISOMERASE"/>
    <property type="match status" value="1"/>
</dbReference>
<proteinExistence type="inferred from homology"/>
<keyword evidence="4 13" id="KW-0812">Transmembrane</keyword>
<dbReference type="PROSITE" id="PS51751">
    <property type="entry name" value="EXPERA"/>
    <property type="match status" value="1"/>
</dbReference>
<evidence type="ECO:0000256" key="12">
    <source>
        <dbReference type="ARBA" id="ARBA00023235"/>
    </source>
</evidence>
<dbReference type="GO" id="GO:0047750">
    <property type="term" value="F:cholestenol delta-isomerase activity"/>
    <property type="evidence" value="ECO:0007669"/>
    <property type="project" value="InterPro"/>
</dbReference>
<evidence type="ECO:0000256" key="9">
    <source>
        <dbReference type="ARBA" id="ARBA00023136"/>
    </source>
</evidence>
<evidence type="ECO:0000256" key="2">
    <source>
        <dbReference type="ARBA" id="ARBA00008337"/>
    </source>
</evidence>
<keyword evidence="3" id="KW-0444">Lipid biosynthesis</keyword>
<keyword evidence="11" id="KW-0753">Steroid metabolism</keyword>
<comment type="similarity">
    <text evidence="2">Belongs to the EBP family.</text>
</comment>
<evidence type="ECO:0000256" key="13">
    <source>
        <dbReference type="PROSITE-ProRule" id="PRU01087"/>
    </source>
</evidence>
<evidence type="ECO:0000256" key="6">
    <source>
        <dbReference type="ARBA" id="ARBA00022989"/>
    </source>
</evidence>
<evidence type="ECO:0000256" key="14">
    <source>
        <dbReference type="SAM" id="Phobius"/>
    </source>
</evidence>
<feature type="transmembrane region" description="Helical" evidence="14">
    <location>
        <begin position="132"/>
        <end position="157"/>
    </location>
</feature>
<evidence type="ECO:0000259" key="15">
    <source>
        <dbReference type="PROSITE" id="PS51751"/>
    </source>
</evidence>
<comment type="caution">
    <text evidence="16">The sequence shown here is derived from an EMBL/GenBank/DDBJ whole genome shotgun (WGS) entry which is preliminary data.</text>
</comment>
<dbReference type="GO" id="GO:0004769">
    <property type="term" value="F:steroid Delta-isomerase activity"/>
    <property type="evidence" value="ECO:0007669"/>
    <property type="project" value="TreeGrafter"/>
</dbReference>
<dbReference type="InterPro" id="IPR033118">
    <property type="entry name" value="EXPERA"/>
</dbReference>
<organism evidence="16 17">
    <name type="scientific">Apiospora kogelbergensis</name>
    <dbReference type="NCBI Taxonomy" id="1337665"/>
    <lineage>
        <taxon>Eukaryota</taxon>
        <taxon>Fungi</taxon>
        <taxon>Dikarya</taxon>
        <taxon>Ascomycota</taxon>
        <taxon>Pezizomycotina</taxon>
        <taxon>Sordariomycetes</taxon>
        <taxon>Xylariomycetidae</taxon>
        <taxon>Amphisphaeriales</taxon>
        <taxon>Apiosporaceae</taxon>
        <taxon>Apiospora</taxon>
    </lineage>
</organism>
<reference evidence="16 17" key="1">
    <citation type="submission" date="2023-01" db="EMBL/GenBank/DDBJ databases">
        <title>Analysis of 21 Apiospora genomes using comparative genomics revels a genus with tremendous synthesis potential of carbohydrate active enzymes and secondary metabolites.</title>
        <authorList>
            <person name="Sorensen T."/>
        </authorList>
    </citation>
    <scope>NUCLEOTIDE SEQUENCE [LARGE SCALE GENOMIC DNA]</scope>
    <source>
        <strain evidence="16 17">CBS 117206</strain>
    </source>
</reference>
<dbReference type="Proteomes" id="UP001392437">
    <property type="component" value="Unassembled WGS sequence"/>
</dbReference>
<feature type="domain" description="EXPERA" evidence="15">
    <location>
        <begin position="85"/>
        <end position="222"/>
    </location>
</feature>
<feature type="transmembrane region" description="Helical" evidence="14">
    <location>
        <begin position="56"/>
        <end position="76"/>
    </location>
</feature>
<evidence type="ECO:0000256" key="8">
    <source>
        <dbReference type="ARBA" id="ARBA00023098"/>
    </source>
</evidence>
<dbReference type="GO" id="GO:0016126">
    <property type="term" value="P:sterol biosynthetic process"/>
    <property type="evidence" value="ECO:0007669"/>
    <property type="project" value="UniProtKB-KW"/>
</dbReference>
<gene>
    <name evidence="16" type="ORF">PG999_005769</name>
</gene>
<sequence length="265" mass="29407">MSIVVWDWIWGGHINRDAVSESMAKASPPPQPMHPYYPLGVAIPNYEANTATVPTLILSLGGMLASVMLLMSTVALRVNPTLTKSSLAVICWFVLCYFVVNHATLASSQNLFAQLWKEYTLSDSRYLTSDPFMLSVETITVFTEGPLAFACAASIVVDSHLRHPLQIIMCMAHLYGVALYYATSLVEMHFSGLSHSRPEFMYFWVYYVGFNLPWAIIPAFLLFDSVKTLRRKLRSLDAIQAGLAGFQAHTALNSAKATSETKKGQ</sequence>
<evidence type="ECO:0000256" key="5">
    <source>
        <dbReference type="ARBA" id="ARBA00022955"/>
    </source>
</evidence>
<evidence type="ECO:0000256" key="4">
    <source>
        <dbReference type="ARBA" id="ARBA00022692"/>
    </source>
</evidence>
<comment type="subcellular location">
    <subcellularLocation>
        <location evidence="1">Membrane</location>
        <topology evidence="1">Multi-pass membrane protein</topology>
    </subcellularLocation>
</comment>
<keyword evidence="8" id="KW-0443">Lipid metabolism</keyword>
<keyword evidence="5" id="KW-0752">Steroid biosynthesis</keyword>
<evidence type="ECO:0000313" key="17">
    <source>
        <dbReference type="Proteomes" id="UP001392437"/>
    </source>
</evidence>
<keyword evidence="6 13" id="KW-1133">Transmembrane helix</keyword>
<dbReference type="GO" id="GO:0016020">
    <property type="term" value="C:membrane"/>
    <property type="evidence" value="ECO:0007669"/>
    <property type="project" value="UniProtKB-SubCell"/>
</dbReference>
<accession>A0AAW0QPJ4</accession>
<evidence type="ECO:0000256" key="7">
    <source>
        <dbReference type="ARBA" id="ARBA00023011"/>
    </source>
</evidence>
<feature type="transmembrane region" description="Helical" evidence="14">
    <location>
        <begin position="88"/>
        <end position="112"/>
    </location>
</feature>